<sequence>MNLFLRYIQFDQNRFEKQKRIINLKEFFSKKKYIGLPNIFGIKSIKFGGFYIRLSKSNKKSSYHLNVVRRKQWQTLKRLNLLS</sequence>
<evidence type="ECO:0000313" key="1">
    <source>
        <dbReference type="EMBL" id="OOV42111.1"/>
    </source>
</evidence>
<accession>A0A1T1DMJ8</accession>
<dbReference type="AlphaFoldDB" id="A0A1T1DMJ8"/>
<gene>
    <name evidence="1" type="ORF">B1J93_10950</name>
</gene>
<name>A0A1T1DMJ8_9LEPT</name>
<protein>
    <submittedName>
        <fullName evidence="1">Uncharacterized protein</fullName>
    </submittedName>
</protein>
<evidence type="ECO:0000313" key="2">
    <source>
        <dbReference type="Proteomes" id="UP000191008"/>
    </source>
</evidence>
<reference evidence="1 2" key="1">
    <citation type="submission" date="2017-02" db="EMBL/GenBank/DDBJ databases">
        <title>Comparative genomic analysis of Brazilian Leptospira kirschneri strains of different serogroups.</title>
        <authorList>
            <person name="Moreno L.Z."/>
            <person name="Miraglia F."/>
            <person name="Kremer F.S."/>
            <person name="Eslabao M.R."/>
            <person name="Lilenbaum W."/>
            <person name="Dellagostin O.A."/>
            <person name="Moreno A.M."/>
        </authorList>
    </citation>
    <scope>NUCLEOTIDE SEQUENCE [LARGE SCALE GENOMIC DNA]</scope>
    <source>
        <strain evidence="1 2">M110/06</strain>
    </source>
</reference>
<dbReference type="EMBL" id="MVIT01000066">
    <property type="protein sequence ID" value="OOV42111.1"/>
    <property type="molecule type" value="Genomic_DNA"/>
</dbReference>
<organism evidence="1 2">
    <name type="scientific">Leptospira kirschneri serovar Pomona</name>
    <dbReference type="NCBI Taxonomy" id="561005"/>
    <lineage>
        <taxon>Bacteria</taxon>
        <taxon>Pseudomonadati</taxon>
        <taxon>Spirochaetota</taxon>
        <taxon>Spirochaetia</taxon>
        <taxon>Leptospirales</taxon>
        <taxon>Leptospiraceae</taxon>
        <taxon>Leptospira</taxon>
    </lineage>
</organism>
<dbReference type="Proteomes" id="UP000191008">
    <property type="component" value="Unassembled WGS sequence"/>
</dbReference>
<comment type="caution">
    <text evidence="1">The sequence shown here is derived from an EMBL/GenBank/DDBJ whole genome shotgun (WGS) entry which is preliminary data.</text>
</comment>
<proteinExistence type="predicted"/>